<dbReference type="EMBL" id="JAHXRI010000001">
    <property type="protein sequence ID" value="MBZ1349371.1"/>
    <property type="molecule type" value="Genomic_DNA"/>
</dbReference>
<keyword evidence="13" id="KW-1185">Reference proteome</keyword>
<gene>
    <name evidence="12" type="ORF">KZZ10_01810</name>
</gene>
<feature type="transmembrane region" description="Helical" evidence="10">
    <location>
        <begin position="61"/>
        <end position="81"/>
    </location>
</feature>
<dbReference type="SUPFAM" id="SSF47384">
    <property type="entry name" value="Homodimeric domain of signal transducing histidine kinase"/>
    <property type="match status" value="1"/>
</dbReference>
<dbReference type="InterPro" id="IPR003594">
    <property type="entry name" value="HATPase_dom"/>
</dbReference>
<dbReference type="Pfam" id="PF00512">
    <property type="entry name" value="HisKA"/>
    <property type="match status" value="1"/>
</dbReference>
<evidence type="ECO:0000256" key="9">
    <source>
        <dbReference type="ARBA" id="ARBA00023136"/>
    </source>
</evidence>
<dbReference type="Pfam" id="PF02518">
    <property type="entry name" value="HATPase_c"/>
    <property type="match status" value="1"/>
</dbReference>
<keyword evidence="4" id="KW-0597">Phosphoprotein</keyword>
<dbReference type="PROSITE" id="PS50109">
    <property type="entry name" value="HIS_KIN"/>
    <property type="match status" value="1"/>
</dbReference>
<keyword evidence="7 12" id="KW-0418">Kinase</keyword>
<dbReference type="SMART" id="SM00387">
    <property type="entry name" value="HATPase_c"/>
    <property type="match status" value="1"/>
</dbReference>
<name>A0A953T3H0_9BURK</name>
<evidence type="ECO:0000256" key="4">
    <source>
        <dbReference type="ARBA" id="ARBA00022553"/>
    </source>
</evidence>
<evidence type="ECO:0000256" key="10">
    <source>
        <dbReference type="SAM" id="Phobius"/>
    </source>
</evidence>
<dbReference type="AlphaFoldDB" id="A0A953T3H0"/>
<evidence type="ECO:0000313" key="12">
    <source>
        <dbReference type="EMBL" id="MBZ1349371.1"/>
    </source>
</evidence>
<protein>
    <recommendedName>
        <fullName evidence="3">histidine kinase</fullName>
        <ecNumber evidence="3">2.7.13.3</ecNumber>
    </recommendedName>
</protein>
<evidence type="ECO:0000256" key="8">
    <source>
        <dbReference type="ARBA" id="ARBA00022989"/>
    </source>
</evidence>
<dbReference type="InterPro" id="IPR036890">
    <property type="entry name" value="HATPase_C_sf"/>
</dbReference>
<comment type="caution">
    <text evidence="12">The sequence shown here is derived from an EMBL/GenBank/DDBJ whole genome shotgun (WGS) entry which is preliminary data.</text>
</comment>
<comment type="catalytic activity">
    <reaction evidence="1">
        <text>ATP + protein L-histidine = ADP + protein N-phospho-L-histidine.</text>
        <dbReference type="EC" id="2.7.13.3"/>
    </reaction>
</comment>
<keyword evidence="9 10" id="KW-0472">Membrane</keyword>
<keyword evidence="5" id="KW-0808">Transferase</keyword>
<evidence type="ECO:0000256" key="7">
    <source>
        <dbReference type="ARBA" id="ARBA00022777"/>
    </source>
</evidence>
<evidence type="ECO:0000259" key="11">
    <source>
        <dbReference type="PROSITE" id="PS50109"/>
    </source>
</evidence>
<dbReference type="CDD" id="cd00082">
    <property type="entry name" value="HisKA"/>
    <property type="match status" value="1"/>
</dbReference>
<evidence type="ECO:0000256" key="1">
    <source>
        <dbReference type="ARBA" id="ARBA00000085"/>
    </source>
</evidence>
<accession>A0A953T3H0</accession>
<reference evidence="12" key="1">
    <citation type="submission" date="2021-07" db="EMBL/GenBank/DDBJ databases">
        <title>New genus and species of the family Alcaligenaceae.</title>
        <authorList>
            <person name="Hahn M.W."/>
        </authorList>
    </citation>
    <scope>NUCLEOTIDE SEQUENCE</scope>
    <source>
        <strain evidence="12">LF4-65</strain>
    </source>
</reference>
<dbReference type="Gene3D" id="3.30.565.10">
    <property type="entry name" value="Histidine kinase-like ATPase, C-terminal domain"/>
    <property type="match status" value="1"/>
</dbReference>
<dbReference type="InterPro" id="IPR036097">
    <property type="entry name" value="HisK_dim/P_sf"/>
</dbReference>
<dbReference type="InterPro" id="IPR003661">
    <property type="entry name" value="HisK_dim/P_dom"/>
</dbReference>
<sequence length="373" mass="41261">MVKRAARPAVSWMPFGAPNSLARHLLVRLLPPLLLLISLNLALTWFVSHKLDIEEWQLGDIIWLMLFGQLALIVALVVVVLRSVRAGMQSVSELSEQIASRTPEDFGSMKVPGLPRELQVLVQHTNGLLDRISDTLAAQRRFVGHAAHQLKTPLAGLKLESELMLAKPLPNDIRQRAERIKNVTDRMIRMGKQLLILARVDPEVRPQDNFVMLDLCEWIRTVGADWLEPTKAAGISLQLEAPEQPVWVEGDPILLAEMLANLIDNALRYAKGADSIKLIVTSTPPTFSVEDNGAGILAGEQERVFEAFYRSPEAQEGGSGLGLAIVGEIARAHGAWWNLLSSPQLAGVRITVVFPGPRKGTLFKRLDRLQSLH</sequence>
<dbReference type="PANTHER" id="PTHR45436:SF1">
    <property type="entry name" value="SENSOR PROTEIN QSEC"/>
    <property type="match status" value="1"/>
</dbReference>
<dbReference type="RefSeq" id="WP_259659774.1">
    <property type="nucleotide sequence ID" value="NZ_JAHXRI010000001.1"/>
</dbReference>
<evidence type="ECO:0000256" key="6">
    <source>
        <dbReference type="ARBA" id="ARBA00022692"/>
    </source>
</evidence>
<dbReference type="SMART" id="SM00388">
    <property type="entry name" value="HisKA"/>
    <property type="match status" value="1"/>
</dbReference>
<evidence type="ECO:0000313" key="13">
    <source>
        <dbReference type="Proteomes" id="UP000739565"/>
    </source>
</evidence>
<evidence type="ECO:0000256" key="3">
    <source>
        <dbReference type="ARBA" id="ARBA00012438"/>
    </source>
</evidence>
<feature type="transmembrane region" description="Helical" evidence="10">
    <location>
        <begin position="29"/>
        <end position="49"/>
    </location>
</feature>
<proteinExistence type="predicted"/>
<evidence type="ECO:0000256" key="2">
    <source>
        <dbReference type="ARBA" id="ARBA00004370"/>
    </source>
</evidence>
<comment type="subcellular location">
    <subcellularLocation>
        <location evidence="2">Membrane</location>
    </subcellularLocation>
</comment>
<dbReference type="GO" id="GO:0005886">
    <property type="term" value="C:plasma membrane"/>
    <property type="evidence" value="ECO:0007669"/>
    <property type="project" value="TreeGrafter"/>
</dbReference>
<dbReference type="PANTHER" id="PTHR45436">
    <property type="entry name" value="SENSOR HISTIDINE KINASE YKOH"/>
    <property type="match status" value="1"/>
</dbReference>
<organism evidence="12 13">
    <name type="scientific">Zwartia hollandica</name>
    <dbReference type="NCBI Taxonomy" id="324606"/>
    <lineage>
        <taxon>Bacteria</taxon>
        <taxon>Pseudomonadati</taxon>
        <taxon>Pseudomonadota</taxon>
        <taxon>Betaproteobacteria</taxon>
        <taxon>Burkholderiales</taxon>
        <taxon>Alcaligenaceae</taxon>
        <taxon>Zwartia</taxon>
    </lineage>
</organism>
<dbReference type="GO" id="GO:0000155">
    <property type="term" value="F:phosphorelay sensor kinase activity"/>
    <property type="evidence" value="ECO:0007669"/>
    <property type="project" value="InterPro"/>
</dbReference>
<dbReference type="PRINTS" id="PR00344">
    <property type="entry name" value="BCTRLSENSOR"/>
</dbReference>
<feature type="domain" description="Histidine kinase" evidence="11">
    <location>
        <begin position="145"/>
        <end position="358"/>
    </location>
</feature>
<dbReference type="Proteomes" id="UP000739565">
    <property type="component" value="Unassembled WGS sequence"/>
</dbReference>
<dbReference type="InterPro" id="IPR050428">
    <property type="entry name" value="TCS_sensor_his_kinase"/>
</dbReference>
<dbReference type="InterPro" id="IPR004358">
    <property type="entry name" value="Sig_transdc_His_kin-like_C"/>
</dbReference>
<dbReference type="EC" id="2.7.13.3" evidence="3"/>
<dbReference type="SUPFAM" id="SSF55874">
    <property type="entry name" value="ATPase domain of HSP90 chaperone/DNA topoisomerase II/histidine kinase"/>
    <property type="match status" value="1"/>
</dbReference>
<dbReference type="Gene3D" id="1.10.287.130">
    <property type="match status" value="1"/>
</dbReference>
<dbReference type="InterPro" id="IPR005467">
    <property type="entry name" value="His_kinase_dom"/>
</dbReference>
<keyword evidence="8 10" id="KW-1133">Transmembrane helix</keyword>
<keyword evidence="6 10" id="KW-0812">Transmembrane</keyword>
<evidence type="ECO:0000256" key="5">
    <source>
        <dbReference type="ARBA" id="ARBA00022679"/>
    </source>
</evidence>